<keyword evidence="1" id="KW-0472">Membrane</keyword>
<keyword evidence="1" id="KW-0812">Transmembrane</keyword>
<dbReference type="Proteomes" id="UP000537890">
    <property type="component" value="Unassembled WGS sequence"/>
</dbReference>
<dbReference type="Gene3D" id="3.40.190.10">
    <property type="entry name" value="Periplasmic binding protein-like II"/>
    <property type="match status" value="1"/>
</dbReference>
<evidence type="ECO:0008006" key="4">
    <source>
        <dbReference type="Google" id="ProtNLM"/>
    </source>
</evidence>
<gene>
    <name evidence="2" type="ORF">H0A75_03910</name>
</gene>
<evidence type="ECO:0000313" key="2">
    <source>
        <dbReference type="EMBL" id="NYT46887.1"/>
    </source>
</evidence>
<evidence type="ECO:0000313" key="3">
    <source>
        <dbReference type="Proteomes" id="UP000537890"/>
    </source>
</evidence>
<dbReference type="SUPFAM" id="SSF53850">
    <property type="entry name" value="Periplasmic binding protein-like II"/>
    <property type="match status" value="1"/>
</dbReference>
<protein>
    <recommendedName>
        <fullName evidence="4">C4-dicarboxylate ABC transporter substrate-binding protein</fullName>
    </recommendedName>
</protein>
<sequence>MSDNASKRSSMDLIITFSPAILLVIAGFWFAYQFVAPPPPKKIVMTTGSKSGTYYKIAQQYREELAKEGIELEIISSSGSGENISRLVNR</sequence>
<dbReference type="AlphaFoldDB" id="A0A7Z0MNV7"/>
<feature type="transmembrane region" description="Helical" evidence="1">
    <location>
        <begin position="12"/>
        <end position="32"/>
    </location>
</feature>
<comment type="caution">
    <text evidence="2">The sequence shown here is derived from an EMBL/GenBank/DDBJ whole genome shotgun (WGS) entry which is preliminary data.</text>
</comment>
<name>A0A7Z0MNV7_9GAMM</name>
<accession>A0A7Z0MNV7</accession>
<reference evidence="2 3" key="1">
    <citation type="submission" date="2020-05" db="EMBL/GenBank/DDBJ databases">
        <title>Horizontal transmission and recombination maintain forever young bacterial symbiont genomes.</title>
        <authorList>
            <person name="Russell S.L."/>
            <person name="Pepper-Tunick E."/>
            <person name="Svedberg J."/>
            <person name="Byrne A."/>
            <person name="Ruelas Castillo J."/>
            <person name="Vollmers C."/>
            <person name="Beinart R.A."/>
            <person name="Corbett-Detig R."/>
        </authorList>
    </citation>
    <scope>NUCLEOTIDE SEQUENCE [LARGE SCALE GENOMIC DNA]</scope>
    <source>
        <strain evidence="2">4727-3</strain>
    </source>
</reference>
<proteinExistence type="predicted"/>
<dbReference type="EMBL" id="JACCHS010000053">
    <property type="protein sequence ID" value="NYT46887.1"/>
    <property type="molecule type" value="Genomic_DNA"/>
</dbReference>
<keyword evidence="1" id="KW-1133">Transmembrane helix</keyword>
<evidence type="ECO:0000256" key="1">
    <source>
        <dbReference type="SAM" id="Phobius"/>
    </source>
</evidence>
<organism evidence="2 3">
    <name type="scientific">Candidatus Methanofishera endochildressiae</name>
    <dbReference type="NCBI Taxonomy" id="2738884"/>
    <lineage>
        <taxon>Bacteria</taxon>
        <taxon>Pseudomonadati</taxon>
        <taxon>Pseudomonadota</taxon>
        <taxon>Gammaproteobacteria</taxon>
        <taxon>Candidatus Methanofishera</taxon>
    </lineage>
</organism>